<dbReference type="InterPro" id="IPR006693">
    <property type="entry name" value="AB_hydrolase_lipase"/>
</dbReference>
<gene>
    <name evidence="5" type="ORF">Cvel_17950</name>
</gene>
<evidence type="ECO:0000256" key="3">
    <source>
        <dbReference type="SAM" id="SignalP"/>
    </source>
</evidence>
<dbReference type="EMBL" id="CDMZ01000506">
    <property type="protein sequence ID" value="CEM15769.1"/>
    <property type="molecule type" value="Genomic_DNA"/>
</dbReference>
<dbReference type="InterPro" id="IPR029058">
    <property type="entry name" value="AB_hydrolase_fold"/>
</dbReference>
<organism evidence="5">
    <name type="scientific">Chromera velia CCMP2878</name>
    <dbReference type="NCBI Taxonomy" id="1169474"/>
    <lineage>
        <taxon>Eukaryota</taxon>
        <taxon>Sar</taxon>
        <taxon>Alveolata</taxon>
        <taxon>Colpodellida</taxon>
        <taxon>Chromeraceae</taxon>
        <taxon>Chromera</taxon>
    </lineage>
</organism>
<proteinExistence type="predicted"/>
<dbReference type="GO" id="GO:0006629">
    <property type="term" value="P:lipid metabolic process"/>
    <property type="evidence" value="ECO:0007669"/>
    <property type="project" value="InterPro"/>
</dbReference>
<protein>
    <recommendedName>
        <fullName evidence="4">Partial AB-hydrolase lipase domain-containing protein</fullName>
    </recommendedName>
</protein>
<feature type="region of interest" description="Disordered" evidence="2">
    <location>
        <begin position="516"/>
        <end position="571"/>
    </location>
</feature>
<dbReference type="PANTHER" id="PTHR11005">
    <property type="entry name" value="LYSOSOMAL ACID LIPASE-RELATED"/>
    <property type="match status" value="1"/>
</dbReference>
<feature type="chain" id="PRO_5005189335" description="Partial AB-hydrolase lipase domain-containing protein" evidence="3">
    <location>
        <begin position="17"/>
        <end position="571"/>
    </location>
</feature>
<dbReference type="AlphaFoldDB" id="A0A0G4FNE6"/>
<keyword evidence="1" id="KW-0175">Coiled coil</keyword>
<feature type="coiled-coil region" evidence="1">
    <location>
        <begin position="207"/>
        <end position="263"/>
    </location>
</feature>
<name>A0A0G4FNE6_9ALVE</name>
<feature type="compositionally biased region" description="Basic and acidic residues" evidence="2">
    <location>
        <begin position="556"/>
        <end position="571"/>
    </location>
</feature>
<dbReference type="VEuPathDB" id="CryptoDB:Cvel_17950"/>
<feature type="domain" description="Partial AB-hydrolase lipase" evidence="4">
    <location>
        <begin position="42"/>
        <end position="84"/>
    </location>
</feature>
<keyword evidence="3" id="KW-0732">Signal</keyword>
<evidence type="ECO:0000256" key="1">
    <source>
        <dbReference type="SAM" id="Coils"/>
    </source>
</evidence>
<dbReference type="SUPFAM" id="SSF53474">
    <property type="entry name" value="alpha/beta-Hydrolases"/>
    <property type="match status" value="2"/>
</dbReference>
<evidence type="ECO:0000313" key="5">
    <source>
        <dbReference type="EMBL" id="CEM15769.1"/>
    </source>
</evidence>
<reference evidence="5" key="1">
    <citation type="submission" date="2014-11" db="EMBL/GenBank/DDBJ databases">
        <authorList>
            <person name="Otto D Thomas"/>
            <person name="Naeem Raeece"/>
        </authorList>
    </citation>
    <scope>NUCLEOTIDE SEQUENCE</scope>
</reference>
<dbReference type="Gene3D" id="3.40.50.1820">
    <property type="entry name" value="alpha/beta hydrolase"/>
    <property type="match status" value="2"/>
</dbReference>
<evidence type="ECO:0000256" key="2">
    <source>
        <dbReference type="SAM" id="MobiDB-lite"/>
    </source>
</evidence>
<feature type="signal peptide" evidence="3">
    <location>
        <begin position="1"/>
        <end position="16"/>
    </location>
</feature>
<feature type="compositionally biased region" description="Basic and acidic residues" evidence="2">
    <location>
        <begin position="536"/>
        <end position="547"/>
    </location>
</feature>
<sequence>MRGLLLSLALLLGARANTPSNQISGSEQDSVQAFRDFVVDKMRLPFEVYDTTTEDGFIIKMFRIPREDSPAILIMHGLADSSWSLVLGNELSAVRRAYEAGFDVWLGNHRGNVFAREHKKFSRGSADIWNHNVQHIGWYDLPAMIDRVLLESGEKSLVYAGHSQGITDLVFNLCDYKRFEECPKKPAAANLETMLTVDPPGEESPELEKSKEDIRTALETVARAEKECKECWKGEEQLPSPGGEEMEKMVEEAMEELRESQMLEEPMQALPETHIYDPSKFRIDSKKIRAVIALAPAPFPFLTESTMAIWALKAGLPYALPDVLNIKSFPHTPDQMRSLMKTVSKMFPSLACNSVLRLCDKTTACADEKKMEAFLHLFPQPMSVSAWQHYSQWMVEYYNLTAFDYKNETTNVHAYGDLYNDDCDVPPWVDVSTWPKDVPMYIFGMEADLLATPQSVALFRDNLPKEAVKTYLSLKDYGHETIFFPNAWSAHIFHRPWQRILADLRFDWLSDGSFKPKAMPSSERGGEEAREEENDGREPQEIDHRPVEAQAEATEIQERSRSSRKEEAFLQ</sequence>
<accession>A0A0G4FNE6</accession>
<evidence type="ECO:0000259" key="4">
    <source>
        <dbReference type="Pfam" id="PF04083"/>
    </source>
</evidence>
<dbReference type="Pfam" id="PF04083">
    <property type="entry name" value="Abhydro_lipase"/>
    <property type="match status" value="1"/>
</dbReference>